<gene>
    <name evidence="1" type="ORF">TBCH5v1_1991</name>
</gene>
<name>A0A0S1XDQ4_THEBA</name>
<proteinExistence type="predicted"/>
<accession>A0A0S1XDQ4</accession>
<dbReference type="STRING" id="55802.TBCH5v1_1991"/>
<dbReference type="EMBL" id="CP013050">
    <property type="protein sequence ID" value="ALM75894.1"/>
    <property type="molecule type" value="Genomic_DNA"/>
</dbReference>
<dbReference type="GeneID" id="70047925"/>
<organism evidence="1 2">
    <name type="scientific">Thermococcus barophilus</name>
    <dbReference type="NCBI Taxonomy" id="55802"/>
    <lineage>
        <taxon>Archaea</taxon>
        <taxon>Methanobacteriati</taxon>
        <taxon>Methanobacteriota</taxon>
        <taxon>Thermococci</taxon>
        <taxon>Thermococcales</taxon>
        <taxon>Thermococcaceae</taxon>
        <taxon>Thermococcus</taxon>
    </lineage>
</organism>
<dbReference type="Proteomes" id="UP000066042">
    <property type="component" value="Chromosome"/>
</dbReference>
<dbReference type="PATRIC" id="fig|55802.8.peg.1971"/>
<sequence>MVIYSQRASVQDMVYAFENSLADVGATIKDRQETQASIAGQTVYTVLYTIDTGYGDYSAVARYFTANGMGFAVVYDFPVGRNEYNQLGEYIVSTFKLR</sequence>
<evidence type="ECO:0000313" key="1">
    <source>
        <dbReference type="EMBL" id="ALM75894.1"/>
    </source>
</evidence>
<protein>
    <submittedName>
        <fullName evidence="1">Uncharacterized protein</fullName>
    </submittedName>
</protein>
<reference evidence="1 2" key="1">
    <citation type="journal article" date="2016" name="Genome Announc.">
        <title>Complete genome sequence of the hyperthermophilic and piezophilic archaeon Thermococcus barophilus Ch5, capable of growth at the expense of hydrogenogenesis from carbon monoxide and formate.</title>
        <authorList>
            <person name="Oger P."/>
            <person name="Sokolova T.G."/>
            <person name="Kozhevnikova D.A."/>
            <person name="Taranov E.A."/>
            <person name="Vannier P."/>
            <person name="Lee H.S."/>
            <person name="Kwon K.K."/>
            <person name="Kang S.G."/>
            <person name="Lee J.H."/>
            <person name="Bonch-Osmolovskaya E.A."/>
            <person name="Lebedinsky A.V."/>
        </authorList>
    </citation>
    <scope>NUCLEOTIDE SEQUENCE [LARGE SCALE GENOMIC DNA]</scope>
    <source>
        <strain evidence="2">Ch5</strain>
    </source>
</reference>
<dbReference type="AlphaFoldDB" id="A0A0S1XDQ4"/>
<dbReference type="RefSeq" id="WP_235507099.1">
    <property type="nucleotide sequence ID" value="NZ_CP013050.1"/>
</dbReference>
<evidence type="ECO:0000313" key="2">
    <source>
        <dbReference type="Proteomes" id="UP000066042"/>
    </source>
</evidence>